<sequence length="367" mass="40720">MVKQGKGQERGNARALLQQIEELPQEGNEVKNGDSAVKKRSRKNKGEGKGAKRPPSSKRDSAGGEISSRNPKMGFKSKEIIEDSDGDDEMVPLSPKMKKLDMNEVDDGEKPASKVKTTKSRLPRASSEEPAAPSPKAEPTDLKPSSSSSELVDNGAFSMKDEDKSESEMSVLIDDTPKKSRKRKNAQKDDRTEKPKQKRGKKSSENLSKDEQTIARLKSFIIACGLRKAWSKEFRGLDTPSQKISRLRKILEDLGMVGRYSMEQAKAIKEKRELARELADVQQFEQTVVSGVPFRTRSSRTDDKRKSNDDAKETDDADDTGSLSDREAPTKQKVSSFMPRMLELGADSSLCSEYGKKKHHGVFAGPE</sequence>
<gene>
    <name evidence="2" type="ORF">EW146_g9653</name>
</gene>
<feature type="compositionally biased region" description="Basic and acidic residues" evidence="1">
    <location>
        <begin position="1"/>
        <end position="12"/>
    </location>
</feature>
<protein>
    <recommendedName>
        <fullName evidence="4">HIRA-interacting protein 3</fullName>
    </recommendedName>
</protein>
<dbReference type="EMBL" id="SGPL01000893">
    <property type="protein sequence ID" value="THH06301.1"/>
    <property type="molecule type" value="Genomic_DNA"/>
</dbReference>
<evidence type="ECO:0000313" key="3">
    <source>
        <dbReference type="Proteomes" id="UP000310158"/>
    </source>
</evidence>
<dbReference type="GO" id="GO:0005634">
    <property type="term" value="C:nucleus"/>
    <property type="evidence" value="ECO:0007669"/>
    <property type="project" value="TreeGrafter"/>
</dbReference>
<feature type="compositionally biased region" description="Basic and acidic residues" evidence="1">
    <location>
        <begin position="299"/>
        <end position="311"/>
    </location>
</feature>
<feature type="compositionally biased region" description="Basic and acidic residues" evidence="1">
    <location>
        <begin position="186"/>
        <end position="195"/>
    </location>
</feature>
<accession>A0A4S4L5W2</accession>
<dbReference type="AlphaFoldDB" id="A0A4S4L5W2"/>
<feature type="compositionally biased region" description="Basic and acidic residues" evidence="1">
    <location>
        <begin position="98"/>
        <end position="112"/>
    </location>
</feature>
<feature type="region of interest" description="Disordered" evidence="1">
    <location>
        <begin position="1"/>
        <end position="210"/>
    </location>
</feature>
<evidence type="ECO:0008006" key="4">
    <source>
        <dbReference type="Google" id="ProtNLM"/>
    </source>
</evidence>
<evidence type="ECO:0000313" key="2">
    <source>
        <dbReference type="EMBL" id="THH06301.1"/>
    </source>
</evidence>
<dbReference type="OrthoDB" id="552755at2759"/>
<name>A0A4S4L5W2_9AGAM</name>
<proteinExistence type="predicted"/>
<dbReference type="PANTHER" id="PTHR15410">
    <property type="entry name" value="HIRA-INTERACTING PROTEIN 3"/>
    <property type="match status" value="1"/>
</dbReference>
<dbReference type="InterPro" id="IPR037647">
    <property type="entry name" value="HIRIP3"/>
</dbReference>
<evidence type="ECO:0000256" key="1">
    <source>
        <dbReference type="SAM" id="MobiDB-lite"/>
    </source>
</evidence>
<comment type="caution">
    <text evidence="2">The sequence shown here is derived from an EMBL/GenBank/DDBJ whole genome shotgun (WGS) entry which is preliminary data.</text>
</comment>
<dbReference type="Proteomes" id="UP000310158">
    <property type="component" value="Unassembled WGS sequence"/>
</dbReference>
<feature type="region of interest" description="Disordered" evidence="1">
    <location>
        <begin position="289"/>
        <end position="339"/>
    </location>
</feature>
<organism evidence="2 3">
    <name type="scientific">Bondarzewia mesenterica</name>
    <dbReference type="NCBI Taxonomy" id="1095465"/>
    <lineage>
        <taxon>Eukaryota</taxon>
        <taxon>Fungi</taxon>
        <taxon>Dikarya</taxon>
        <taxon>Basidiomycota</taxon>
        <taxon>Agaricomycotina</taxon>
        <taxon>Agaricomycetes</taxon>
        <taxon>Russulales</taxon>
        <taxon>Bondarzewiaceae</taxon>
        <taxon>Bondarzewia</taxon>
    </lineage>
</organism>
<feature type="compositionally biased region" description="Low complexity" evidence="1">
    <location>
        <begin position="128"/>
        <end position="137"/>
    </location>
</feature>
<keyword evidence="3" id="KW-1185">Reference proteome</keyword>
<reference evidence="2 3" key="1">
    <citation type="submission" date="2019-02" db="EMBL/GenBank/DDBJ databases">
        <title>Genome sequencing of the rare red list fungi Bondarzewia mesenterica.</title>
        <authorList>
            <person name="Buettner E."/>
            <person name="Kellner H."/>
        </authorList>
    </citation>
    <scope>NUCLEOTIDE SEQUENCE [LARGE SCALE GENOMIC DNA]</scope>
    <source>
        <strain evidence="2 3">DSM 108281</strain>
    </source>
</reference>
<dbReference type="PANTHER" id="PTHR15410:SF2">
    <property type="entry name" value="HIRA-INTERACTING PROTEIN 3"/>
    <property type="match status" value="1"/>
</dbReference>